<dbReference type="RefSeq" id="WP_182809408.1">
    <property type="nucleotide sequence ID" value="NZ_JACJFM010000017.1"/>
</dbReference>
<dbReference type="EMBL" id="JACJFM010000017">
    <property type="protein sequence ID" value="MBB1487630.1"/>
    <property type="molecule type" value="Genomic_DNA"/>
</dbReference>
<accession>A0A839ISI3</accession>
<gene>
    <name evidence="2" type="ORF">H4O21_13520</name>
</gene>
<comment type="caution">
    <text evidence="2">The sequence shown here is derived from an EMBL/GenBank/DDBJ whole genome shotgun (WGS) entry which is preliminary data.</text>
</comment>
<feature type="compositionally biased region" description="Basic and acidic residues" evidence="1">
    <location>
        <begin position="1"/>
        <end position="38"/>
    </location>
</feature>
<organism evidence="2 3">
    <name type="scientific">Oceanospirillum sediminis</name>
    <dbReference type="NCBI Taxonomy" id="2760088"/>
    <lineage>
        <taxon>Bacteria</taxon>
        <taxon>Pseudomonadati</taxon>
        <taxon>Pseudomonadota</taxon>
        <taxon>Gammaproteobacteria</taxon>
        <taxon>Oceanospirillales</taxon>
        <taxon>Oceanospirillaceae</taxon>
        <taxon>Oceanospirillum</taxon>
    </lineage>
</organism>
<dbReference type="Proteomes" id="UP000565262">
    <property type="component" value="Unassembled WGS sequence"/>
</dbReference>
<reference evidence="2 3" key="1">
    <citation type="submission" date="2020-08" db="EMBL/GenBank/DDBJ databases">
        <title>Oceanospirillum sp. nov. isolated from marine sediment.</title>
        <authorList>
            <person name="Ji X."/>
        </authorList>
    </citation>
    <scope>NUCLEOTIDE SEQUENCE [LARGE SCALE GENOMIC DNA]</scope>
    <source>
        <strain evidence="2 3">D5</strain>
    </source>
</reference>
<protein>
    <submittedName>
        <fullName evidence="2">Uncharacterized protein</fullName>
    </submittedName>
</protein>
<proteinExistence type="predicted"/>
<evidence type="ECO:0000313" key="2">
    <source>
        <dbReference type="EMBL" id="MBB1487630.1"/>
    </source>
</evidence>
<name>A0A839ISI3_9GAMM</name>
<evidence type="ECO:0000256" key="1">
    <source>
        <dbReference type="SAM" id="MobiDB-lite"/>
    </source>
</evidence>
<sequence length="56" mass="6649">MATADLRREDTRRIKPTDEQENRRSDKRMIDSDKREHNPGVTAPMDKIPWDKTSPR</sequence>
<feature type="region of interest" description="Disordered" evidence="1">
    <location>
        <begin position="1"/>
        <end position="56"/>
    </location>
</feature>
<evidence type="ECO:0000313" key="3">
    <source>
        <dbReference type="Proteomes" id="UP000565262"/>
    </source>
</evidence>
<dbReference type="AlphaFoldDB" id="A0A839ISI3"/>
<keyword evidence="3" id="KW-1185">Reference proteome</keyword>